<organism evidence="1 2">
    <name type="scientific">Ameca splendens</name>
    <dbReference type="NCBI Taxonomy" id="208324"/>
    <lineage>
        <taxon>Eukaryota</taxon>
        <taxon>Metazoa</taxon>
        <taxon>Chordata</taxon>
        <taxon>Craniata</taxon>
        <taxon>Vertebrata</taxon>
        <taxon>Euteleostomi</taxon>
        <taxon>Actinopterygii</taxon>
        <taxon>Neopterygii</taxon>
        <taxon>Teleostei</taxon>
        <taxon>Neoteleostei</taxon>
        <taxon>Acanthomorphata</taxon>
        <taxon>Ovalentaria</taxon>
        <taxon>Atherinomorphae</taxon>
        <taxon>Cyprinodontiformes</taxon>
        <taxon>Goodeidae</taxon>
        <taxon>Ameca</taxon>
    </lineage>
</organism>
<dbReference type="Proteomes" id="UP001469553">
    <property type="component" value="Unassembled WGS sequence"/>
</dbReference>
<name>A0ABV1A3G3_9TELE</name>
<evidence type="ECO:0000313" key="2">
    <source>
        <dbReference type="Proteomes" id="UP001469553"/>
    </source>
</evidence>
<protein>
    <submittedName>
        <fullName evidence="1">Uncharacterized protein</fullName>
    </submittedName>
</protein>
<dbReference type="EMBL" id="JAHRIP010080297">
    <property type="protein sequence ID" value="MEQ2312801.1"/>
    <property type="molecule type" value="Genomic_DNA"/>
</dbReference>
<proteinExistence type="predicted"/>
<reference evidence="1 2" key="1">
    <citation type="submission" date="2021-06" db="EMBL/GenBank/DDBJ databases">
        <authorList>
            <person name="Palmer J.M."/>
        </authorList>
    </citation>
    <scope>NUCLEOTIDE SEQUENCE [LARGE SCALE GENOMIC DNA]</scope>
    <source>
        <strain evidence="1 2">AS_MEX2019</strain>
        <tissue evidence="1">Muscle</tissue>
    </source>
</reference>
<gene>
    <name evidence="1" type="ORF">AMECASPLE_034927</name>
</gene>
<keyword evidence="2" id="KW-1185">Reference proteome</keyword>
<sequence length="210" mass="23592">MALGISSKQRMDYKRLNVSRLSTHHADVKTLGAADCEHYWKPGAAELEDLRCDRCSSLTHQFRGLYEGGSPALLRLSVFALRGTSALLLVGDLKKSSDHSLDSGFIPCRGPPWIPLCLVKRTLSTLLRFLLDHLSFWDSCHVLIFVIAFLIPDTSCSSLRFLHPTLPSCRLLLLLFGHVYIQYTCPLFSSLPTYLVSLQSISLCFRKVHL</sequence>
<comment type="caution">
    <text evidence="1">The sequence shown here is derived from an EMBL/GenBank/DDBJ whole genome shotgun (WGS) entry which is preliminary data.</text>
</comment>
<accession>A0ABV1A3G3</accession>
<evidence type="ECO:0000313" key="1">
    <source>
        <dbReference type="EMBL" id="MEQ2312801.1"/>
    </source>
</evidence>